<protein>
    <recommendedName>
        <fullName evidence="1">TNase-like domain-containing protein</fullName>
    </recommendedName>
</protein>
<dbReference type="Pfam" id="PF00565">
    <property type="entry name" value="SNase"/>
    <property type="match status" value="1"/>
</dbReference>
<name>A0A382GY32_9ZZZZ</name>
<dbReference type="PANTHER" id="PTHR12302">
    <property type="entry name" value="EBNA2 BINDING PROTEIN P100"/>
    <property type="match status" value="1"/>
</dbReference>
<dbReference type="InterPro" id="IPR016071">
    <property type="entry name" value="Staphylococal_nuclease_OB-fold"/>
</dbReference>
<feature type="domain" description="TNase-like" evidence="1">
    <location>
        <begin position="24"/>
        <end position="140"/>
    </location>
</feature>
<gene>
    <name evidence="2" type="ORF">METZ01_LOCUS232317</name>
</gene>
<reference evidence="2" key="1">
    <citation type="submission" date="2018-05" db="EMBL/GenBank/DDBJ databases">
        <authorList>
            <person name="Lanie J.A."/>
            <person name="Ng W.-L."/>
            <person name="Kazmierczak K.M."/>
            <person name="Andrzejewski T.M."/>
            <person name="Davidsen T.M."/>
            <person name="Wayne K.J."/>
            <person name="Tettelin H."/>
            <person name="Glass J.I."/>
            <person name="Rusch D."/>
            <person name="Podicherti R."/>
            <person name="Tsui H.-C.T."/>
            <person name="Winkler M.E."/>
        </authorList>
    </citation>
    <scope>NUCLEOTIDE SEQUENCE</scope>
</reference>
<organism evidence="2">
    <name type="scientific">marine metagenome</name>
    <dbReference type="NCBI Taxonomy" id="408172"/>
    <lineage>
        <taxon>unclassified sequences</taxon>
        <taxon>metagenomes</taxon>
        <taxon>ecological metagenomes</taxon>
    </lineage>
</organism>
<evidence type="ECO:0000313" key="2">
    <source>
        <dbReference type="EMBL" id="SVB79463.1"/>
    </source>
</evidence>
<evidence type="ECO:0000259" key="1">
    <source>
        <dbReference type="PROSITE" id="PS50830"/>
    </source>
</evidence>
<dbReference type="PROSITE" id="PS50830">
    <property type="entry name" value="TNASE_3"/>
    <property type="match status" value="1"/>
</dbReference>
<dbReference type="Gene3D" id="2.40.50.90">
    <property type="match status" value="1"/>
</dbReference>
<dbReference type="SMART" id="SM00318">
    <property type="entry name" value="SNc"/>
    <property type="match status" value="1"/>
</dbReference>
<dbReference type="SUPFAM" id="SSF50199">
    <property type="entry name" value="Staphylococcal nuclease"/>
    <property type="match status" value="1"/>
</dbReference>
<proteinExistence type="predicted"/>
<dbReference type="EMBL" id="UINC01057849">
    <property type="protein sequence ID" value="SVB79463.1"/>
    <property type="molecule type" value="Genomic_DNA"/>
</dbReference>
<dbReference type="InterPro" id="IPR035437">
    <property type="entry name" value="SNase_OB-fold_sf"/>
</dbReference>
<accession>A0A382GY32</accession>
<sequence>MKFLLSFIFLLSIICNVSFAYDLRIIDGDTIKLNDDRIRFAGIDTPEPKQICTLDNIEIFCGNLATVVLKEKIGNEIVTCEREKELDKYNRILAECFVKGQSLSSYMVKSGYAFAYRYFSDKFIEDENYAKQNLLGLWAMQFEYPWDFRKKK</sequence>
<dbReference type="AlphaFoldDB" id="A0A382GY32"/>
<dbReference type="PANTHER" id="PTHR12302:SF26">
    <property type="entry name" value="BLR1266 PROTEIN"/>
    <property type="match status" value="1"/>
</dbReference>